<dbReference type="FunFam" id="1.50.10.130:FF:000002">
    <property type="entry name" value="Ent-copalyl diphosphate synthase, chloroplastic"/>
    <property type="match status" value="1"/>
</dbReference>
<dbReference type="InterPro" id="IPR005630">
    <property type="entry name" value="Terpene_synthase_metal-bd"/>
</dbReference>
<dbReference type="InterPro" id="IPR050148">
    <property type="entry name" value="Terpene_synthase-like"/>
</dbReference>
<dbReference type="GO" id="GO:0010333">
    <property type="term" value="F:terpene synthase activity"/>
    <property type="evidence" value="ECO:0007669"/>
    <property type="project" value="InterPro"/>
</dbReference>
<dbReference type="Pfam" id="PF01397">
    <property type="entry name" value="Terpene_synth"/>
    <property type="match status" value="1"/>
</dbReference>
<dbReference type="SUPFAM" id="SSF48239">
    <property type="entry name" value="Terpenoid cyclases/Protein prenyltransferases"/>
    <property type="match status" value="2"/>
</dbReference>
<accession>A0AA38ZJT2</accession>
<evidence type="ECO:0000256" key="4">
    <source>
        <dbReference type="ARBA" id="ARBA00023239"/>
    </source>
</evidence>
<dbReference type="InterPro" id="IPR008949">
    <property type="entry name" value="Isoprenoid_synthase_dom_sf"/>
</dbReference>
<keyword evidence="8" id="KW-1185">Reference proteome</keyword>
<dbReference type="Gene3D" id="1.10.600.10">
    <property type="entry name" value="Farnesyl Diphosphate Synthase"/>
    <property type="match status" value="1"/>
</dbReference>
<name>A0AA38ZJT2_VITRO</name>
<proteinExistence type="predicted"/>
<dbReference type="InterPro" id="IPR008930">
    <property type="entry name" value="Terpenoid_cyclase/PrenylTrfase"/>
</dbReference>
<dbReference type="PANTHER" id="PTHR31739">
    <property type="entry name" value="ENT-COPALYL DIPHOSPHATE SYNTHASE, CHLOROPLASTIC"/>
    <property type="match status" value="1"/>
</dbReference>
<evidence type="ECO:0000256" key="3">
    <source>
        <dbReference type="ARBA" id="ARBA00022842"/>
    </source>
</evidence>
<organism evidence="7 8">
    <name type="scientific">Vitis rotundifolia</name>
    <name type="common">Muscadine grape</name>
    <dbReference type="NCBI Taxonomy" id="103349"/>
    <lineage>
        <taxon>Eukaryota</taxon>
        <taxon>Viridiplantae</taxon>
        <taxon>Streptophyta</taxon>
        <taxon>Embryophyta</taxon>
        <taxon>Tracheophyta</taxon>
        <taxon>Spermatophyta</taxon>
        <taxon>Magnoliopsida</taxon>
        <taxon>eudicotyledons</taxon>
        <taxon>Gunneridae</taxon>
        <taxon>Pentapetalae</taxon>
        <taxon>rosids</taxon>
        <taxon>Vitales</taxon>
        <taxon>Vitaceae</taxon>
        <taxon>Viteae</taxon>
        <taxon>Vitis</taxon>
    </lineage>
</organism>
<dbReference type="InterPro" id="IPR036965">
    <property type="entry name" value="Terpene_synth_N_sf"/>
</dbReference>
<keyword evidence="3" id="KW-0460">Magnesium</keyword>
<comment type="cofactor">
    <cofactor evidence="1">
        <name>Mg(2+)</name>
        <dbReference type="ChEBI" id="CHEBI:18420"/>
    </cofactor>
</comment>
<dbReference type="GO" id="GO:0000287">
    <property type="term" value="F:magnesium ion binding"/>
    <property type="evidence" value="ECO:0007669"/>
    <property type="project" value="InterPro"/>
</dbReference>
<dbReference type="Gene3D" id="1.50.10.130">
    <property type="entry name" value="Terpene synthase, N-terminal domain"/>
    <property type="match status" value="1"/>
</dbReference>
<evidence type="ECO:0000256" key="2">
    <source>
        <dbReference type="ARBA" id="ARBA00022723"/>
    </source>
</evidence>
<evidence type="ECO:0000259" key="5">
    <source>
        <dbReference type="Pfam" id="PF01397"/>
    </source>
</evidence>
<dbReference type="SFLD" id="SFLDG01014">
    <property type="entry name" value="Terpene_Cyclase_Like_1_N-term"/>
    <property type="match status" value="1"/>
</dbReference>
<sequence>MASMELSQSSIQALVQKIKQEMFSNTDLYSFVSPSAYDTAWLAMIPDPHQPDRPMFAECLDWVLNSQREEGFWGEFDGYGVPTIDCLPATLACMVSLKRWNVGAKSVDKGMAFIHANAEKLLEEKYNPCPRWFSIVFPATVELAGSVGLEIILSDGLKAMVADIFNQRLQILSTEELVDKYHYPPLISYLEALPSWYDISHEDIVKHLSDDGSIFQSPSATARAFMVSGKEECVAYLQSLLQRCPAGVPPIHPMDEELIKLSMVNQVQRLGLGQHFVEEIEEILSVVHRSYMNRERGSRQINFVPAQLYKDSLAFRLLRMHGHSFFWFLHHEDIMDHIKNNSEHLSSVLLNVYRATDLMFSGEYELEEARSLSRNLLEKSISLRHIHDNLVVFPNFRRMIEQELSLPWTARLDHLDHRKWIEVNEIDTLWMGKASFYRYGILQPTSMANTLKTRLSCLHEDDLTRLAMENYKFRQSIYNKELVELTRWSKDLGLSNMGFGREKTTYCYFASAAASSSQLPHHSEVRLVVAKIAILITVADDFFDMQGSLDELESLTEAVRRWDGHGLTGHSEVIFKALDNLVNEIAAKYLHQQGGECDIAKILHDMWCEAFSSWLTEAKWSKSGYIPSTEEYLRTGMISVAAHAVVLQGSCFLNPSLPIYKLRPAQYEPVTKLLMVITRLLNDIQSYQKEQVDGKTNLVLLHQKENPETDIEDSISYVRGILDEKKNELLEHVLSDGLSDLPKSCKHIHLSCMKVFQMFFNSRNEFDSNTTEMLQDIKQAIYIPLEFQTSKPSIKTLPLPSERKQEFSKVNAILGPTFKNQTIRSFTAHSIPLPMPRVGYGKMFMPLKFKTCFI</sequence>
<keyword evidence="2" id="KW-0479">Metal-binding</keyword>
<evidence type="ECO:0000256" key="1">
    <source>
        <dbReference type="ARBA" id="ARBA00001946"/>
    </source>
</evidence>
<dbReference type="Proteomes" id="UP001168098">
    <property type="component" value="Unassembled WGS sequence"/>
</dbReference>
<dbReference type="PANTHER" id="PTHR31739:SF25">
    <property type="entry name" value="(E,E)-GERANYLLINALOOL SYNTHASE"/>
    <property type="match status" value="1"/>
</dbReference>
<protein>
    <submittedName>
        <fullName evidence="7">Uncharacterized protein</fullName>
    </submittedName>
</protein>
<dbReference type="AlphaFoldDB" id="A0AA38ZJT2"/>
<dbReference type="SUPFAM" id="SSF48576">
    <property type="entry name" value="Terpenoid synthases"/>
    <property type="match status" value="1"/>
</dbReference>
<gene>
    <name evidence="7" type="ORF">PVL29_012828</name>
</gene>
<dbReference type="FunFam" id="1.10.600.10:FF:000036">
    <property type="entry name" value="cis-abienol synthase, chloroplastic"/>
    <property type="match status" value="1"/>
</dbReference>
<dbReference type="InterPro" id="IPR001906">
    <property type="entry name" value="Terpene_synth_N"/>
</dbReference>
<evidence type="ECO:0000259" key="6">
    <source>
        <dbReference type="Pfam" id="PF03936"/>
    </source>
</evidence>
<keyword evidence="4" id="KW-0456">Lyase</keyword>
<feature type="domain" description="Terpene synthase metal-binding" evidence="6">
    <location>
        <begin position="490"/>
        <end position="727"/>
    </location>
</feature>
<dbReference type="Gene3D" id="1.50.10.160">
    <property type="match status" value="1"/>
</dbReference>
<evidence type="ECO:0000313" key="8">
    <source>
        <dbReference type="Proteomes" id="UP001168098"/>
    </source>
</evidence>
<dbReference type="Pfam" id="PF03936">
    <property type="entry name" value="Terpene_synth_C"/>
    <property type="match status" value="1"/>
</dbReference>
<evidence type="ECO:0000313" key="7">
    <source>
        <dbReference type="EMBL" id="KAJ9690376.1"/>
    </source>
</evidence>
<dbReference type="GO" id="GO:0016102">
    <property type="term" value="P:diterpenoid biosynthetic process"/>
    <property type="evidence" value="ECO:0007669"/>
    <property type="project" value="TreeGrafter"/>
</dbReference>
<comment type="caution">
    <text evidence="7">The sequence shown here is derived from an EMBL/GenBank/DDBJ whole genome shotgun (WGS) entry which is preliminary data.</text>
</comment>
<dbReference type="EMBL" id="JARBHA010000010">
    <property type="protein sequence ID" value="KAJ9690376.1"/>
    <property type="molecule type" value="Genomic_DNA"/>
</dbReference>
<reference evidence="7 8" key="1">
    <citation type="journal article" date="2023" name="BMC Biotechnol.">
        <title>Vitis rotundifolia cv Carlos genome sequencing.</title>
        <authorList>
            <person name="Huff M."/>
            <person name="Hulse-Kemp A."/>
            <person name="Scheffler B."/>
            <person name="Youngblood R."/>
            <person name="Simpson S."/>
            <person name="Babiker E."/>
            <person name="Staton M."/>
        </authorList>
    </citation>
    <scope>NUCLEOTIDE SEQUENCE [LARGE SCALE GENOMIC DNA]</scope>
    <source>
        <tissue evidence="7">Leaf</tissue>
    </source>
</reference>
<feature type="domain" description="Terpene synthase N-terminal" evidence="5">
    <location>
        <begin position="206"/>
        <end position="402"/>
    </location>
</feature>